<dbReference type="PANTHER" id="PTHR43764:SF1">
    <property type="entry name" value="MOLYBDOPTERIN MOLYBDOTRANSFERASE"/>
    <property type="match status" value="1"/>
</dbReference>
<comment type="caution">
    <text evidence="4">The sequence shown here is derived from an EMBL/GenBank/DDBJ whole genome shotgun (WGS) entry which is preliminary data.</text>
</comment>
<sequence>MIFTAAVLTISDRASAGIYEDKSGKLLEKELRDFGIEPVKYEIIPDDFEKIKEKLIEYSNESISLVITSGGTGLSKRDNTPEASLAVFDKRVPGIGEAMRKESAKITPRAYLSRAEAGIRKDTLIINFPGSTKACKENFEIIKAFLIHGLETIAGIDKHNK</sequence>
<dbReference type="OrthoDB" id="9784492at2"/>
<dbReference type="InterPro" id="IPR001453">
    <property type="entry name" value="MoaB/Mog_dom"/>
</dbReference>
<dbReference type="Pfam" id="PF00994">
    <property type="entry name" value="MoCF_biosynth"/>
    <property type="match status" value="1"/>
</dbReference>
<dbReference type="EMBL" id="LRPM01000004">
    <property type="protein sequence ID" value="KWZ79269.1"/>
    <property type="molecule type" value="Genomic_DNA"/>
</dbReference>
<feature type="domain" description="MoaB/Mog" evidence="3">
    <location>
        <begin position="6"/>
        <end position="149"/>
    </location>
</feature>
<dbReference type="Gene3D" id="3.40.980.10">
    <property type="entry name" value="MoaB/Mog-like domain"/>
    <property type="match status" value="1"/>
</dbReference>
<dbReference type="InterPro" id="IPR051920">
    <property type="entry name" value="MPT_Adenylyltrnsfr/MoaC-Rel"/>
</dbReference>
<evidence type="ECO:0000313" key="5">
    <source>
        <dbReference type="Proteomes" id="UP000070383"/>
    </source>
</evidence>
<evidence type="ECO:0000313" key="4">
    <source>
        <dbReference type="EMBL" id="KWZ79269.1"/>
    </source>
</evidence>
<dbReference type="SMART" id="SM00852">
    <property type="entry name" value="MoCF_biosynth"/>
    <property type="match status" value="1"/>
</dbReference>
<dbReference type="CDD" id="cd00886">
    <property type="entry name" value="MogA_MoaB"/>
    <property type="match status" value="1"/>
</dbReference>
<accession>A0A133KI65</accession>
<name>A0A133KI65_9FIRM</name>
<dbReference type="InterPro" id="IPR036425">
    <property type="entry name" value="MoaB/Mog-like_dom_sf"/>
</dbReference>
<keyword evidence="5" id="KW-1185">Reference proteome</keyword>
<dbReference type="Proteomes" id="UP000070383">
    <property type="component" value="Unassembled WGS sequence"/>
</dbReference>
<keyword evidence="2" id="KW-0501">Molybdenum cofactor biosynthesis</keyword>
<protein>
    <submittedName>
        <fullName evidence="4">Molybdopterin biosynthesis mog family protein</fullName>
    </submittedName>
</protein>
<dbReference type="NCBIfam" id="TIGR00177">
    <property type="entry name" value="molyb_syn"/>
    <property type="match status" value="1"/>
</dbReference>
<reference evidence="5" key="1">
    <citation type="submission" date="2016-01" db="EMBL/GenBank/DDBJ databases">
        <authorList>
            <person name="Mitreva M."/>
            <person name="Pepin K.H."/>
            <person name="Mihindukulasuriya K.A."/>
            <person name="Fulton R."/>
            <person name="Fronick C."/>
            <person name="O'Laughlin M."/>
            <person name="Miner T."/>
            <person name="Herter B."/>
            <person name="Rosa B.A."/>
            <person name="Cordes M."/>
            <person name="Tomlinson C."/>
            <person name="Wollam A."/>
            <person name="Palsikar V.B."/>
            <person name="Mardis E.R."/>
            <person name="Wilson R.K."/>
        </authorList>
    </citation>
    <scope>NUCLEOTIDE SEQUENCE [LARGE SCALE GENOMIC DNA]</scope>
    <source>
        <strain evidence="5">MJR8151</strain>
    </source>
</reference>
<proteinExistence type="predicted"/>
<gene>
    <name evidence="4" type="ORF">HMPREF3200_00127</name>
</gene>
<dbReference type="PATRIC" id="fig|33036.3.peg.130"/>
<evidence type="ECO:0000259" key="3">
    <source>
        <dbReference type="SMART" id="SM00852"/>
    </source>
</evidence>
<dbReference type="SUPFAM" id="SSF53218">
    <property type="entry name" value="Molybdenum cofactor biosynthesis proteins"/>
    <property type="match status" value="1"/>
</dbReference>
<organism evidence="4 5">
    <name type="scientific">Anaerococcus tetradius</name>
    <dbReference type="NCBI Taxonomy" id="33036"/>
    <lineage>
        <taxon>Bacteria</taxon>
        <taxon>Bacillati</taxon>
        <taxon>Bacillota</taxon>
        <taxon>Tissierellia</taxon>
        <taxon>Tissierellales</taxon>
        <taxon>Peptoniphilaceae</taxon>
        <taxon>Anaerococcus</taxon>
    </lineage>
</organism>
<dbReference type="RefSeq" id="WP_060928849.1">
    <property type="nucleotide sequence ID" value="NZ_KQ955247.1"/>
</dbReference>
<dbReference type="GO" id="GO:0006777">
    <property type="term" value="P:Mo-molybdopterin cofactor biosynthetic process"/>
    <property type="evidence" value="ECO:0007669"/>
    <property type="project" value="UniProtKB-KW"/>
</dbReference>
<comment type="pathway">
    <text evidence="1">Cofactor biosynthesis; molybdopterin biosynthesis.</text>
</comment>
<evidence type="ECO:0000256" key="2">
    <source>
        <dbReference type="ARBA" id="ARBA00023150"/>
    </source>
</evidence>
<evidence type="ECO:0000256" key="1">
    <source>
        <dbReference type="ARBA" id="ARBA00005046"/>
    </source>
</evidence>
<dbReference type="STRING" id="33036.HMPREF3200_00127"/>
<dbReference type="AlphaFoldDB" id="A0A133KI65"/>
<dbReference type="PANTHER" id="PTHR43764">
    <property type="entry name" value="MOLYBDENUM COFACTOR BIOSYNTHESIS"/>
    <property type="match status" value="1"/>
</dbReference>